<dbReference type="AlphaFoldDB" id="A0A8S1F9W0"/>
<keyword evidence="3" id="KW-1185">Reference proteome</keyword>
<protein>
    <submittedName>
        <fullName evidence="2">Uncharacterized protein</fullName>
    </submittedName>
</protein>
<organism evidence="2 3">
    <name type="scientific">Caenorhabditis bovis</name>
    <dbReference type="NCBI Taxonomy" id="2654633"/>
    <lineage>
        <taxon>Eukaryota</taxon>
        <taxon>Metazoa</taxon>
        <taxon>Ecdysozoa</taxon>
        <taxon>Nematoda</taxon>
        <taxon>Chromadorea</taxon>
        <taxon>Rhabditida</taxon>
        <taxon>Rhabditina</taxon>
        <taxon>Rhabditomorpha</taxon>
        <taxon>Rhabditoidea</taxon>
        <taxon>Rhabditidae</taxon>
        <taxon>Peloderinae</taxon>
        <taxon>Caenorhabditis</taxon>
    </lineage>
</organism>
<reference evidence="2 3" key="1">
    <citation type="submission" date="2020-04" db="EMBL/GenBank/DDBJ databases">
        <authorList>
            <person name="Laetsch R D."/>
            <person name="Stevens L."/>
            <person name="Kumar S."/>
            <person name="Blaxter L. M."/>
        </authorList>
    </citation>
    <scope>NUCLEOTIDE SEQUENCE [LARGE SCALE GENOMIC DNA]</scope>
</reference>
<feature type="compositionally biased region" description="Low complexity" evidence="1">
    <location>
        <begin position="32"/>
        <end position="42"/>
    </location>
</feature>
<accession>A0A8S1F9W0</accession>
<sequence>MPTHSSETAVAPVFENVEAFPIAEIDESMPDNNMETSTSSTENEPEAEAKEVSDSSHLNSTPDKMVSRENLNTTQDVIKYIDPYGVLNEDEDIDENDAPNRSASGRENFSVLMDDSLNVSDNEMNGDSVRLHDSFESNSTVLEVERRHSVLVLQPREIIPPEKPPIAGLRRSKRNRVMPLRSWLGEKAVYEHSPSGSRLRGVTEVEIKDPKMVEYQTADTRLIVELRYEKLRNNKNMEEEK</sequence>
<evidence type="ECO:0000313" key="2">
    <source>
        <dbReference type="EMBL" id="CAB3409700.1"/>
    </source>
</evidence>
<feature type="region of interest" description="Disordered" evidence="1">
    <location>
        <begin position="21"/>
        <end position="71"/>
    </location>
</feature>
<name>A0A8S1F9W0_9PELO</name>
<proteinExistence type="predicted"/>
<evidence type="ECO:0000313" key="3">
    <source>
        <dbReference type="Proteomes" id="UP000494206"/>
    </source>
</evidence>
<dbReference type="EMBL" id="CADEPM010000009">
    <property type="protein sequence ID" value="CAB3409700.1"/>
    <property type="molecule type" value="Genomic_DNA"/>
</dbReference>
<evidence type="ECO:0000256" key="1">
    <source>
        <dbReference type="SAM" id="MobiDB-lite"/>
    </source>
</evidence>
<dbReference type="OrthoDB" id="5847181at2759"/>
<gene>
    <name evidence="2" type="ORF">CBOVIS_LOCUS11319</name>
</gene>
<dbReference type="Proteomes" id="UP000494206">
    <property type="component" value="Unassembled WGS sequence"/>
</dbReference>
<comment type="caution">
    <text evidence="2">The sequence shown here is derived from an EMBL/GenBank/DDBJ whole genome shotgun (WGS) entry which is preliminary data.</text>
</comment>